<dbReference type="Gene3D" id="3.40.50.12780">
    <property type="entry name" value="N-terminal domain of ligase-like"/>
    <property type="match status" value="1"/>
</dbReference>
<evidence type="ECO:0000313" key="1">
    <source>
        <dbReference type="EMBL" id="MFC3883391.1"/>
    </source>
</evidence>
<dbReference type="PANTHER" id="PTHR36932">
    <property type="entry name" value="CAPSULAR POLYSACCHARIDE BIOSYNTHESIS PROTEIN"/>
    <property type="match status" value="1"/>
</dbReference>
<proteinExistence type="predicted"/>
<dbReference type="Proteomes" id="UP001595752">
    <property type="component" value="Unassembled WGS sequence"/>
</dbReference>
<comment type="caution">
    <text evidence="1">The sequence shown here is derived from an EMBL/GenBank/DDBJ whole genome shotgun (WGS) entry which is preliminary data.</text>
</comment>
<name>A0ABV8AZJ8_9BACI</name>
<protein>
    <recommendedName>
        <fullName evidence="3">Phenylacetate--CoA ligase family protein</fullName>
    </recommendedName>
</protein>
<evidence type="ECO:0000313" key="2">
    <source>
        <dbReference type="Proteomes" id="UP001595752"/>
    </source>
</evidence>
<dbReference type="PANTHER" id="PTHR36932:SF1">
    <property type="entry name" value="CAPSULAR POLYSACCHARIDE BIOSYNTHESIS PROTEIN"/>
    <property type="match status" value="1"/>
</dbReference>
<keyword evidence="2" id="KW-1185">Reference proteome</keyword>
<organism evidence="1 2">
    <name type="scientific">Bacillus songklensis</name>
    <dbReference type="NCBI Taxonomy" id="1069116"/>
    <lineage>
        <taxon>Bacteria</taxon>
        <taxon>Bacillati</taxon>
        <taxon>Bacillota</taxon>
        <taxon>Bacilli</taxon>
        <taxon>Bacillales</taxon>
        <taxon>Bacillaceae</taxon>
        <taxon>Bacillus</taxon>
    </lineage>
</organism>
<reference evidence="2" key="1">
    <citation type="journal article" date="2019" name="Int. J. Syst. Evol. Microbiol.">
        <title>The Global Catalogue of Microorganisms (GCM) 10K type strain sequencing project: providing services to taxonomists for standard genome sequencing and annotation.</title>
        <authorList>
            <consortium name="The Broad Institute Genomics Platform"/>
            <consortium name="The Broad Institute Genome Sequencing Center for Infectious Disease"/>
            <person name="Wu L."/>
            <person name="Ma J."/>
        </authorList>
    </citation>
    <scope>NUCLEOTIDE SEQUENCE [LARGE SCALE GENOMIC DNA]</scope>
    <source>
        <strain evidence="2">CCUG 61889</strain>
    </source>
</reference>
<dbReference type="EMBL" id="JBHRZT010000026">
    <property type="protein sequence ID" value="MFC3883391.1"/>
    <property type="molecule type" value="Genomic_DNA"/>
</dbReference>
<accession>A0ABV8AZJ8</accession>
<dbReference type="InterPro" id="IPR053158">
    <property type="entry name" value="CapK_Type1_Caps_Biosynth"/>
</dbReference>
<dbReference type="InterPro" id="IPR042099">
    <property type="entry name" value="ANL_N_sf"/>
</dbReference>
<gene>
    <name evidence="1" type="ORF">ACFOU2_07590</name>
</gene>
<sequence length="283" mass="32892">MNRLKFKMGYMLKRPEVLRAYQEIKSNESKGMDFLQEFQNRQLQKMVKFAVENVPYYTELFSHLHLNWQDIKTVKDLEKIPILTKDEMKRNPESFIPKNQSIPYVDGSTGGSTGVPLKYRMSKEDYARGVALLLRGFGFAGYHLGDKMSIIAGSSLVSKSKSLKSRVQDYMLNFHRYLSYGMDEKDLQMYLINIQKNKPLFLRGYASSIYIFAKYLEENQLSLDHQIKAIFSTSEMLFPQQRRLIEKVFKTKVKWPSCESSPGQRAFITSTIGKHGRPQIHPS</sequence>
<evidence type="ECO:0008006" key="3">
    <source>
        <dbReference type="Google" id="ProtNLM"/>
    </source>
</evidence>
<dbReference type="RefSeq" id="WP_377913805.1">
    <property type="nucleotide sequence ID" value="NZ_JBHRZT010000026.1"/>
</dbReference>